<dbReference type="InterPro" id="IPR055417">
    <property type="entry name" value="UFD1_N1"/>
</dbReference>
<dbReference type="AlphaFoldDB" id="Q9SEV9"/>
<gene>
    <name evidence="5" type="primary">ufd</name>
</gene>
<dbReference type="GO" id="GO:0034098">
    <property type="term" value="C:VCP-NPL4-UFD1 AAA ATPase complex"/>
    <property type="evidence" value="ECO:0007669"/>
    <property type="project" value="TreeGrafter"/>
</dbReference>
<evidence type="ECO:0000256" key="2">
    <source>
        <dbReference type="ARBA" id="ARBA00022786"/>
    </source>
</evidence>
<evidence type="ECO:0000256" key="1">
    <source>
        <dbReference type="ARBA" id="ARBA00006043"/>
    </source>
</evidence>
<feature type="domain" description="Ubiquitin fusion degradation protein UFD1 N-terminal subdomain 2" evidence="4">
    <location>
        <begin position="100"/>
        <end position="173"/>
    </location>
</feature>
<keyword evidence="5" id="KW-0542">Nucleomorph</keyword>
<dbReference type="Gene3D" id="2.40.40.50">
    <property type="entry name" value="Ubiquitin fusion degradation protein UFD1, N-terminal domain"/>
    <property type="match status" value="1"/>
</dbReference>
<dbReference type="Pfam" id="PF24842">
    <property type="entry name" value="UFD1_N2"/>
    <property type="match status" value="1"/>
</dbReference>
<protein>
    <submittedName>
        <fullName evidence="5">Ubiquitin fusion degradation protein</fullName>
    </submittedName>
</protein>
<evidence type="ECO:0000313" key="5">
    <source>
        <dbReference type="EMBL" id="AAF24006.1"/>
    </source>
</evidence>
<reference evidence="5 6" key="1">
    <citation type="journal article" date="2001" name="Nature">
        <title>The highly reduced genome of an enslaved algal nucleus.</title>
        <authorList>
            <person name="Douglas S."/>
            <person name="Zauner S."/>
            <person name="Fraunholz M."/>
            <person name="Beaton M."/>
            <person name="Penny S."/>
            <person name="Deng L."/>
            <person name="Wu X."/>
            <person name="Reith M."/>
            <person name="Cavalier-Smith T."/>
            <person name="Maier U."/>
        </authorList>
    </citation>
    <scope>NUCLEOTIDE SEQUENCE [LARGE SCALE GENOMIC DNA]</scope>
</reference>
<proteinExistence type="inferred from homology"/>
<evidence type="ECO:0000259" key="3">
    <source>
        <dbReference type="Pfam" id="PF03152"/>
    </source>
</evidence>
<name>Q9SEV9_GUITH</name>
<dbReference type="InterPro" id="IPR004854">
    <property type="entry name" value="Ufd1-like"/>
</dbReference>
<dbReference type="PIR" id="D90137">
    <property type="entry name" value="D90137"/>
</dbReference>
<evidence type="ECO:0000313" key="6">
    <source>
        <dbReference type="Proteomes" id="UP000242167"/>
    </source>
</evidence>
<dbReference type="EMBL" id="AF083031">
    <property type="protein sequence ID" value="AAF24006.1"/>
    <property type="molecule type" value="Genomic_DNA"/>
</dbReference>
<dbReference type="PANTHER" id="PTHR12555">
    <property type="entry name" value="UBIQUITIN FUSION DEGRADATON PROTEIN 1"/>
    <property type="match status" value="1"/>
</dbReference>
<keyword evidence="2" id="KW-0833">Ubl conjugation pathway</keyword>
<sequence>MKRLEFTLKTYPLSFIGKSFLENGDKIVLPQSILNYLNQNDDLNPIIFEILNLDNNKKCHCGVYEFTSDDGCAYIPYWMFKNLEINEGSPLCFIQKCLEKGYFLKIQPQQKEFFQISNPKAILELNLRKYTSLTKKNTISIEYNNNIYWLNIVEVKPGNAINIIDTDLNLEICDI</sequence>
<dbReference type="Pfam" id="PF03152">
    <property type="entry name" value="UFD1_N1"/>
    <property type="match status" value="1"/>
</dbReference>
<dbReference type="RefSeq" id="XP_001713476.1">
    <property type="nucleotide sequence ID" value="XM_001713424.1"/>
</dbReference>
<dbReference type="Gene3D" id="3.10.330.10">
    <property type="match status" value="1"/>
</dbReference>
<dbReference type="GO" id="GO:0031593">
    <property type="term" value="F:polyubiquitin modification-dependent protein binding"/>
    <property type="evidence" value="ECO:0007669"/>
    <property type="project" value="TreeGrafter"/>
</dbReference>
<feature type="domain" description="Ubiquitin fusion degradation protein UFD1 N-terminal subdomain 1" evidence="3">
    <location>
        <begin position="7"/>
        <end position="90"/>
    </location>
</feature>
<dbReference type="InterPro" id="IPR055418">
    <property type="entry name" value="UFD1_N2"/>
</dbReference>
<accession>Q9SEV9</accession>
<dbReference type="GO" id="GO:0006511">
    <property type="term" value="P:ubiquitin-dependent protein catabolic process"/>
    <property type="evidence" value="ECO:0007669"/>
    <property type="project" value="InterPro"/>
</dbReference>
<geneLocation type="nucleomorph" evidence="5"/>
<dbReference type="PANTHER" id="PTHR12555:SF13">
    <property type="entry name" value="UBIQUITIN RECOGNITION FACTOR IN ER-ASSOCIATED DEGRADATION PROTEIN 1"/>
    <property type="match status" value="1"/>
</dbReference>
<dbReference type="InterPro" id="IPR042299">
    <property type="entry name" value="Ufd1-like_Nn"/>
</dbReference>
<dbReference type="GO" id="GO:0036503">
    <property type="term" value="P:ERAD pathway"/>
    <property type="evidence" value="ECO:0007669"/>
    <property type="project" value="TreeGrafter"/>
</dbReference>
<dbReference type="Proteomes" id="UP000242167">
    <property type="component" value="Nucleomorph 3"/>
</dbReference>
<evidence type="ECO:0000259" key="4">
    <source>
        <dbReference type="Pfam" id="PF24842"/>
    </source>
</evidence>
<dbReference type="GeneID" id="857258"/>
<organism evidence="5 6">
    <name type="scientific">Guillardia theta</name>
    <name type="common">Cryptophyte</name>
    <name type="synonym">Cryptomonas phi</name>
    <dbReference type="NCBI Taxonomy" id="55529"/>
    <lineage>
        <taxon>Eukaryota</taxon>
        <taxon>Cryptophyceae</taxon>
        <taxon>Pyrenomonadales</taxon>
        <taxon>Geminigeraceae</taxon>
        <taxon>Guillardia</taxon>
    </lineage>
</organism>
<comment type="similarity">
    <text evidence="1">Belongs to the UFD1 family.</text>
</comment>